<protein>
    <submittedName>
        <fullName evidence="1">Uncharacterized protein</fullName>
    </submittedName>
</protein>
<dbReference type="HOGENOM" id="CLU_3218791_0_0_10"/>
<dbReference type="EMBL" id="HG934468">
    <property type="protein sequence ID" value="CDN32079.1"/>
    <property type="molecule type" value="Genomic_DNA"/>
</dbReference>
<evidence type="ECO:0000313" key="2">
    <source>
        <dbReference type="Proteomes" id="UP000027616"/>
    </source>
</evidence>
<evidence type="ECO:0000313" key="1">
    <source>
        <dbReference type="EMBL" id="CDN32079.1"/>
    </source>
</evidence>
<gene>
    <name evidence="1" type="ORF">BN938_2006</name>
</gene>
<proteinExistence type="predicted"/>
<dbReference type="Proteomes" id="UP000027616">
    <property type="component" value="Chromosome I"/>
</dbReference>
<accession>A0A060RDS6</accession>
<dbReference type="STRING" id="1433126.BN938_2006"/>
<name>A0A060RDS6_9BACT</name>
<reference evidence="1 2" key="1">
    <citation type="journal article" date="2015" name="Genome Announc.">
        <title>Complete Genome Sequence of the Novel Leech Symbiont Mucinivorans hirudinis M3T.</title>
        <authorList>
            <person name="Nelson M.C."/>
            <person name="Bomar L."/>
            <person name="Graf J."/>
        </authorList>
    </citation>
    <scope>NUCLEOTIDE SEQUENCE [LARGE SCALE GENOMIC DNA]</scope>
    <source>
        <strain evidence="2">M3</strain>
    </source>
</reference>
<organism evidence="1 2">
    <name type="scientific">Mucinivorans hirudinis</name>
    <dbReference type="NCBI Taxonomy" id="1433126"/>
    <lineage>
        <taxon>Bacteria</taxon>
        <taxon>Pseudomonadati</taxon>
        <taxon>Bacteroidota</taxon>
        <taxon>Bacteroidia</taxon>
        <taxon>Bacteroidales</taxon>
        <taxon>Rikenellaceae</taxon>
        <taxon>Mucinivorans</taxon>
    </lineage>
</organism>
<sequence>MGIDISNYTLHIEEYIFYKDKIYFANKKALFFLVRNSHEGGGGG</sequence>
<dbReference type="AlphaFoldDB" id="A0A060RDS6"/>
<dbReference type="KEGG" id="rbc:BN938_2006"/>
<keyword evidence="2" id="KW-1185">Reference proteome</keyword>